<dbReference type="Gene3D" id="3.30.540.10">
    <property type="entry name" value="Fructose-1,6-Bisphosphatase, subunit A, domain 1"/>
    <property type="match status" value="1"/>
</dbReference>
<dbReference type="GO" id="GO:0000105">
    <property type="term" value="P:L-histidine biosynthetic process"/>
    <property type="evidence" value="ECO:0007669"/>
    <property type="project" value="TreeGrafter"/>
</dbReference>
<keyword evidence="3" id="KW-0479">Metal-binding</keyword>
<evidence type="ECO:0008006" key="7">
    <source>
        <dbReference type="Google" id="ProtNLM"/>
    </source>
</evidence>
<comment type="cofactor">
    <cofactor evidence="1">
        <name>Mg(2+)</name>
        <dbReference type="ChEBI" id="CHEBI:18420"/>
    </cofactor>
</comment>
<reference evidence="6" key="1">
    <citation type="submission" date="2018-05" db="EMBL/GenBank/DDBJ databases">
        <authorList>
            <person name="Lanie J.A."/>
            <person name="Ng W.-L."/>
            <person name="Kazmierczak K.M."/>
            <person name="Andrzejewski T.M."/>
            <person name="Davidsen T.M."/>
            <person name="Wayne K.J."/>
            <person name="Tettelin H."/>
            <person name="Glass J.I."/>
            <person name="Rusch D."/>
            <person name="Podicherti R."/>
            <person name="Tsui H.-C.T."/>
            <person name="Winkler M.E."/>
        </authorList>
    </citation>
    <scope>NUCLEOTIDE SEQUENCE</scope>
</reference>
<evidence type="ECO:0000313" key="6">
    <source>
        <dbReference type="EMBL" id="SVD06000.1"/>
    </source>
</evidence>
<comment type="similarity">
    <text evidence="2">Belongs to the inositol monophosphatase superfamily.</text>
</comment>
<sequence>MTLKNQMDEFISFANILADESAKVIMEYFRQTLTIENKDDDTPVTIADKKSELKIRELINKAYPSHGILAEEFDNTNLNSEYIWVIDPIDGTRSFIAGHKDFGTLIALLYKKKP</sequence>
<evidence type="ECO:0000256" key="4">
    <source>
        <dbReference type="ARBA" id="ARBA00022801"/>
    </source>
</evidence>
<dbReference type="AlphaFoldDB" id="A0A382S7V2"/>
<dbReference type="GO" id="GO:0016791">
    <property type="term" value="F:phosphatase activity"/>
    <property type="evidence" value="ECO:0007669"/>
    <property type="project" value="UniProtKB-ARBA"/>
</dbReference>
<dbReference type="PANTHER" id="PTHR43200:SF6">
    <property type="entry name" value="3'(2'),5'-BISPHOSPHATE NUCLEOTIDASE"/>
    <property type="match status" value="1"/>
</dbReference>
<proteinExistence type="inferred from homology"/>
<accession>A0A382S7V2</accession>
<keyword evidence="4" id="KW-0378">Hydrolase</keyword>
<evidence type="ECO:0000256" key="5">
    <source>
        <dbReference type="ARBA" id="ARBA00022842"/>
    </source>
</evidence>
<name>A0A382S7V2_9ZZZZ</name>
<dbReference type="InterPro" id="IPR051090">
    <property type="entry name" value="Inositol_monoP_superfamily"/>
</dbReference>
<organism evidence="6">
    <name type="scientific">marine metagenome</name>
    <dbReference type="NCBI Taxonomy" id="408172"/>
    <lineage>
        <taxon>unclassified sequences</taxon>
        <taxon>metagenomes</taxon>
        <taxon>ecological metagenomes</taxon>
    </lineage>
</organism>
<feature type="non-terminal residue" evidence="6">
    <location>
        <position position="114"/>
    </location>
</feature>
<keyword evidence="5" id="KW-0460">Magnesium</keyword>
<protein>
    <recommendedName>
        <fullName evidence="7">Inositol monophosphatase</fullName>
    </recommendedName>
</protein>
<evidence type="ECO:0000256" key="2">
    <source>
        <dbReference type="ARBA" id="ARBA00009759"/>
    </source>
</evidence>
<dbReference type="Pfam" id="PF00459">
    <property type="entry name" value="Inositol_P"/>
    <property type="match status" value="1"/>
</dbReference>
<dbReference type="PANTHER" id="PTHR43200">
    <property type="entry name" value="PHOSPHATASE"/>
    <property type="match status" value="1"/>
</dbReference>
<dbReference type="SUPFAM" id="SSF56655">
    <property type="entry name" value="Carbohydrate phosphatase"/>
    <property type="match status" value="1"/>
</dbReference>
<dbReference type="GO" id="GO:0046872">
    <property type="term" value="F:metal ion binding"/>
    <property type="evidence" value="ECO:0007669"/>
    <property type="project" value="UniProtKB-KW"/>
</dbReference>
<evidence type="ECO:0000256" key="1">
    <source>
        <dbReference type="ARBA" id="ARBA00001946"/>
    </source>
</evidence>
<gene>
    <name evidence="6" type="ORF">METZ01_LOCUS358854</name>
</gene>
<dbReference type="EMBL" id="UINC01127104">
    <property type="protein sequence ID" value="SVD06000.1"/>
    <property type="molecule type" value="Genomic_DNA"/>
</dbReference>
<dbReference type="InterPro" id="IPR000760">
    <property type="entry name" value="Inositol_monophosphatase-like"/>
</dbReference>
<dbReference type="PRINTS" id="PR00377">
    <property type="entry name" value="IMPHPHTASES"/>
</dbReference>
<evidence type="ECO:0000256" key="3">
    <source>
        <dbReference type="ARBA" id="ARBA00022723"/>
    </source>
</evidence>